<evidence type="ECO:0000256" key="2">
    <source>
        <dbReference type="SAM" id="SignalP"/>
    </source>
</evidence>
<dbReference type="InterPro" id="IPR036514">
    <property type="entry name" value="SGNH_hydro_sf"/>
</dbReference>
<dbReference type="AlphaFoldDB" id="A0A2G5CJ28"/>
<dbReference type="Proteomes" id="UP000230069">
    <property type="component" value="Unassembled WGS sequence"/>
</dbReference>
<dbReference type="GO" id="GO:0016788">
    <property type="term" value="F:hydrolase activity, acting on ester bonds"/>
    <property type="evidence" value="ECO:0007669"/>
    <property type="project" value="InterPro"/>
</dbReference>
<keyword evidence="4" id="KW-1185">Reference proteome</keyword>
<protein>
    <submittedName>
        <fullName evidence="3">Uncharacterized protein</fullName>
    </submittedName>
</protein>
<dbReference type="PANTHER" id="PTHR45642">
    <property type="entry name" value="GDSL ESTERASE/LIPASE EXL3"/>
    <property type="match status" value="1"/>
</dbReference>
<evidence type="ECO:0000313" key="4">
    <source>
        <dbReference type="Proteomes" id="UP000230069"/>
    </source>
</evidence>
<dbReference type="FunFam" id="3.40.50.1110:FF:000003">
    <property type="entry name" value="GDSL esterase/lipase APG"/>
    <property type="match status" value="1"/>
</dbReference>
<feature type="signal peptide" evidence="2">
    <location>
        <begin position="1"/>
        <end position="25"/>
    </location>
</feature>
<name>A0A2G5CJ28_AQUCA</name>
<dbReference type="InterPro" id="IPR050592">
    <property type="entry name" value="GDSL_lipolytic_enzyme"/>
</dbReference>
<dbReference type="CDD" id="cd01837">
    <property type="entry name" value="SGNH_plant_lipase_like"/>
    <property type="match status" value="1"/>
</dbReference>
<dbReference type="InterPro" id="IPR035669">
    <property type="entry name" value="SGNH_plant_lipase-like"/>
</dbReference>
<reference evidence="3 4" key="1">
    <citation type="submission" date="2017-09" db="EMBL/GenBank/DDBJ databases">
        <title>WGS assembly of Aquilegia coerulea Goldsmith.</title>
        <authorList>
            <person name="Hodges S."/>
            <person name="Kramer E."/>
            <person name="Nordborg M."/>
            <person name="Tomkins J."/>
            <person name="Borevitz J."/>
            <person name="Derieg N."/>
            <person name="Yan J."/>
            <person name="Mihaltcheva S."/>
            <person name="Hayes R.D."/>
            <person name="Rokhsar D."/>
        </authorList>
    </citation>
    <scope>NUCLEOTIDE SEQUENCE [LARGE SCALE GENOMIC DNA]</scope>
    <source>
        <strain evidence="4">cv. Goldsmith</strain>
    </source>
</reference>
<evidence type="ECO:0000256" key="1">
    <source>
        <dbReference type="ARBA" id="ARBA00008668"/>
    </source>
</evidence>
<dbReference type="EMBL" id="KZ305068">
    <property type="protein sequence ID" value="PIA31315.1"/>
    <property type="molecule type" value="Genomic_DNA"/>
</dbReference>
<dbReference type="InParanoid" id="A0A2G5CJ28"/>
<accession>A0A2G5CJ28</accession>
<dbReference type="STRING" id="218851.A0A2G5CJ28"/>
<sequence length="362" mass="40079">MELLVVMVIILAIWVRPMMSTATAAQNVDIYRVRKMAADHNVTCVLVFGDSSVDPGNNNILDTTFKGNFPPYGKDFFNGKPTGRFSNGRLPTDFIAEALGYTKLIPGYLQPKLRKKNLLHGVSFASAASGYDDLTANITNVLPVSKQLQYLSHYKTRLGGLVGEKRAEQIIRDAIFVISMGTNDFIQNYYIELVRAKQFTVEEYGDYLATSMMKDIKEMHRIGARRVVVVGVPPLGCMPLVKTLRDTTFCDPMYNHAALSFNNKIKAKLATLKISLGMTGLYVDAYGIIQSAVNNPIKYGFTESSKGCCGTGTIEYGDTCKGLSTCKDPSKYVFWDAVHPTERMYKIIADEALSSLNTGFLD</sequence>
<dbReference type="Gene3D" id="3.40.50.1110">
    <property type="entry name" value="SGNH hydrolase"/>
    <property type="match status" value="1"/>
</dbReference>
<dbReference type="InterPro" id="IPR001087">
    <property type="entry name" value="GDSL"/>
</dbReference>
<gene>
    <name evidence="3" type="ORF">AQUCO_05100091v1</name>
</gene>
<dbReference type="OrthoDB" id="1600564at2759"/>
<evidence type="ECO:0000313" key="3">
    <source>
        <dbReference type="EMBL" id="PIA31315.1"/>
    </source>
</evidence>
<dbReference type="Pfam" id="PF00657">
    <property type="entry name" value="Lipase_GDSL"/>
    <property type="match status" value="1"/>
</dbReference>
<feature type="chain" id="PRO_5013633320" evidence="2">
    <location>
        <begin position="26"/>
        <end position="362"/>
    </location>
</feature>
<comment type="similarity">
    <text evidence="1">Belongs to the 'GDSL' lipolytic enzyme family.</text>
</comment>
<proteinExistence type="inferred from homology"/>
<organism evidence="3 4">
    <name type="scientific">Aquilegia coerulea</name>
    <name type="common">Rocky mountain columbine</name>
    <dbReference type="NCBI Taxonomy" id="218851"/>
    <lineage>
        <taxon>Eukaryota</taxon>
        <taxon>Viridiplantae</taxon>
        <taxon>Streptophyta</taxon>
        <taxon>Embryophyta</taxon>
        <taxon>Tracheophyta</taxon>
        <taxon>Spermatophyta</taxon>
        <taxon>Magnoliopsida</taxon>
        <taxon>Ranunculales</taxon>
        <taxon>Ranunculaceae</taxon>
        <taxon>Thalictroideae</taxon>
        <taxon>Aquilegia</taxon>
    </lineage>
</organism>
<keyword evidence="2" id="KW-0732">Signal</keyword>
<dbReference type="SUPFAM" id="SSF52266">
    <property type="entry name" value="SGNH hydrolase"/>
    <property type="match status" value="1"/>
</dbReference>
<dbReference type="FunCoup" id="A0A2G5CJ28">
    <property type="interactions" value="111"/>
</dbReference>
<dbReference type="PANTHER" id="PTHR45642:SF7">
    <property type="entry name" value="GDSL ESTERASE_LIPASE"/>
    <property type="match status" value="1"/>
</dbReference>